<proteinExistence type="predicted"/>
<dbReference type="EMBL" id="JAJEKE010000021">
    <property type="protein sequence ID" value="MCQ1531329.1"/>
    <property type="molecule type" value="Genomic_DNA"/>
</dbReference>
<keyword evidence="2" id="KW-1185">Reference proteome</keyword>
<comment type="caution">
    <text evidence="1">The sequence shown here is derived from an EMBL/GenBank/DDBJ whole genome shotgun (WGS) entry which is preliminary data.</text>
</comment>
<dbReference type="InterPro" id="IPR038765">
    <property type="entry name" value="Papain-like_cys_pep_sf"/>
</dbReference>
<sequence>MDKNHLYIVLTRTNTVLSRLIRLFMNDEYTHASIALDKDLNKMYSFGRKYIYNPFIGRFKREYIDDGFYRLQKEVPCIVLEVKVSKQQYEKAQSIVGGFISNSHLYKYNYKGLFYNLFDVERYEDKRFVCSEFVYYVLNQSGIADLNMPGNLVRPQSLLDIKSNIIFKGDLKHFGKRENHYMIERNCIRGLSAV</sequence>
<name>A0ABT1NJB1_9FIRM</name>
<accession>A0ABT1NJB1</accession>
<protein>
    <recommendedName>
        <fullName evidence="3">Permuted papain-like amidase enzyme, YaeF/YiiX, C92 family</fullName>
    </recommendedName>
</protein>
<evidence type="ECO:0000313" key="2">
    <source>
        <dbReference type="Proteomes" id="UP001651880"/>
    </source>
</evidence>
<dbReference type="RefSeq" id="WP_255228859.1">
    <property type="nucleotide sequence ID" value="NZ_JAJEKE010000021.1"/>
</dbReference>
<evidence type="ECO:0000313" key="1">
    <source>
        <dbReference type="EMBL" id="MCQ1531329.1"/>
    </source>
</evidence>
<reference evidence="1 2" key="1">
    <citation type="submission" date="2021-10" db="EMBL/GenBank/DDBJ databases">
        <title>Lutispora strain m25 sp. nov., a thermophilic, non-spore-forming bacterium isolated from a lab-scale methanogenic bioreactor digesting anaerobic sludge.</title>
        <authorList>
            <person name="El Houari A."/>
            <person name="Mcdonald J."/>
        </authorList>
    </citation>
    <scope>NUCLEOTIDE SEQUENCE [LARGE SCALE GENOMIC DNA]</scope>
    <source>
        <strain evidence="2">m25</strain>
    </source>
</reference>
<organism evidence="1 2">
    <name type="scientific">Lutispora saccharofermentans</name>
    <dbReference type="NCBI Taxonomy" id="3024236"/>
    <lineage>
        <taxon>Bacteria</taxon>
        <taxon>Bacillati</taxon>
        <taxon>Bacillota</taxon>
        <taxon>Clostridia</taxon>
        <taxon>Lutisporales</taxon>
        <taxon>Lutisporaceae</taxon>
        <taxon>Lutispora</taxon>
    </lineage>
</organism>
<dbReference type="SUPFAM" id="SSF54001">
    <property type="entry name" value="Cysteine proteinases"/>
    <property type="match status" value="1"/>
</dbReference>
<gene>
    <name evidence="1" type="ORF">LJD61_17530</name>
</gene>
<dbReference type="Gene3D" id="3.90.1720.10">
    <property type="entry name" value="endopeptidase domain like (from Nostoc punctiforme)"/>
    <property type="match status" value="1"/>
</dbReference>
<dbReference type="Proteomes" id="UP001651880">
    <property type="component" value="Unassembled WGS sequence"/>
</dbReference>
<evidence type="ECO:0008006" key="3">
    <source>
        <dbReference type="Google" id="ProtNLM"/>
    </source>
</evidence>